<dbReference type="InterPro" id="IPR036885">
    <property type="entry name" value="SWIB_MDM2_dom_sf"/>
</dbReference>
<dbReference type="PROSITE" id="PS51998">
    <property type="entry name" value="DEK_C"/>
    <property type="match status" value="1"/>
</dbReference>
<proteinExistence type="predicted"/>
<dbReference type="PANTHER" id="PTHR13844">
    <property type="entry name" value="SWI/SNF-RELATED MATRIX-ASSOCIATED ACTIN-DEPENDENT REGULATOR OF CHROMATIN SUBFAMILY D"/>
    <property type="match status" value="1"/>
</dbReference>
<name>A0AAD9T4P8_9HELO</name>
<dbReference type="Gene3D" id="1.10.245.10">
    <property type="entry name" value="SWIB/MDM2 domain"/>
    <property type="match status" value="1"/>
</dbReference>
<dbReference type="CDD" id="cd10567">
    <property type="entry name" value="SWIB-MDM2_like"/>
    <property type="match status" value="1"/>
</dbReference>
<feature type="compositionally biased region" description="Polar residues" evidence="1">
    <location>
        <begin position="83"/>
        <end position="113"/>
    </location>
</feature>
<evidence type="ECO:0000259" key="2">
    <source>
        <dbReference type="PROSITE" id="PS51925"/>
    </source>
</evidence>
<feature type="domain" description="DEK-C" evidence="3">
    <location>
        <begin position="23"/>
        <end position="78"/>
    </location>
</feature>
<protein>
    <recommendedName>
        <fullName evidence="6">DM2 domain-containing protein</fullName>
    </recommendedName>
</protein>
<dbReference type="SMART" id="SM00151">
    <property type="entry name" value="SWIB"/>
    <property type="match status" value="1"/>
</dbReference>
<dbReference type="AlphaFoldDB" id="A0AAD9T4P8"/>
<dbReference type="PROSITE" id="PS51925">
    <property type="entry name" value="SWIB_MDM2"/>
    <property type="match status" value="1"/>
</dbReference>
<dbReference type="SUPFAM" id="SSF109715">
    <property type="entry name" value="DEK C-terminal domain"/>
    <property type="match status" value="1"/>
</dbReference>
<dbReference type="InterPro" id="IPR003121">
    <property type="entry name" value="SWIB_MDM2_domain"/>
</dbReference>
<feature type="compositionally biased region" description="Acidic residues" evidence="1">
    <location>
        <begin position="193"/>
        <end position="202"/>
    </location>
</feature>
<dbReference type="InterPro" id="IPR019835">
    <property type="entry name" value="SWIB_domain"/>
</dbReference>
<dbReference type="SUPFAM" id="SSF47592">
    <property type="entry name" value="SWIB/MDM2 domain"/>
    <property type="match status" value="1"/>
</dbReference>
<dbReference type="Pfam" id="PF02201">
    <property type="entry name" value="SWIB"/>
    <property type="match status" value="1"/>
</dbReference>
<dbReference type="InterPro" id="IPR014876">
    <property type="entry name" value="DEK_C"/>
</dbReference>
<dbReference type="EMBL" id="JAUBYV010000003">
    <property type="protein sequence ID" value="KAK2628250.1"/>
    <property type="molecule type" value="Genomic_DNA"/>
</dbReference>
<organism evidence="4 5">
    <name type="scientific">Diplocarpon rosae</name>
    <dbReference type="NCBI Taxonomy" id="946125"/>
    <lineage>
        <taxon>Eukaryota</taxon>
        <taxon>Fungi</taxon>
        <taxon>Dikarya</taxon>
        <taxon>Ascomycota</taxon>
        <taxon>Pezizomycotina</taxon>
        <taxon>Leotiomycetes</taxon>
        <taxon>Helotiales</taxon>
        <taxon>Drepanopezizaceae</taxon>
        <taxon>Diplocarpon</taxon>
    </lineage>
</organism>
<sequence>MSCKNPSSFSAAHAKFSHIVVLPAQIAQYTAIIDSILRNGDLATISAKKIRNGLQEALDHDLSDQKQAIKELIHERFNHFETLSTLPPPSANGNCTSKSASVKQESTLPSSHAANHPRDSKPETQYDSGDASPPKKKRKQNKETDDAKLAAILQAQENRGTRATRGGTGNKVTKKTAKVKKPRKKSEKKVKEEDDSEVEVGSDGEVKEKPKKGGFHKLYHLSLPLADLVGEPTLSRPQVVKKIWEYIKARDLQDPNDKRQILCDEKLQMVFKQDKVHMFTMNKILSKQLYDVEED</sequence>
<gene>
    <name evidence="4" type="ORF">QTJ16_002896</name>
</gene>
<evidence type="ECO:0008006" key="6">
    <source>
        <dbReference type="Google" id="ProtNLM"/>
    </source>
</evidence>
<dbReference type="Proteomes" id="UP001285354">
    <property type="component" value="Unassembled WGS sequence"/>
</dbReference>
<dbReference type="Gene3D" id="1.10.10.60">
    <property type="entry name" value="Homeodomain-like"/>
    <property type="match status" value="1"/>
</dbReference>
<evidence type="ECO:0000259" key="3">
    <source>
        <dbReference type="PROSITE" id="PS51998"/>
    </source>
</evidence>
<evidence type="ECO:0000256" key="1">
    <source>
        <dbReference type="SAM" id="MobiDB-lite"/>
    </source>
</evidence>
<feature type="region of interest" description="Disordered" evidence="1">
    <location>
        <begin position="83"/>
        <end position="209"/>
    </location>
</feature>
<reference evidence="4" key="1">
    <citation type="submission" date="2023-06" db="EMBL/GenBank/DDBJ databases">
        <title>Draft genome of Marssonina rosae.</title>
        <authorList>
            <person name="Cheng Q."/>
        </authorList>
    </citation>
    <scope>NUCLEOTIDE SEQUENCE</scope>
    <source>
        <strain evidence="4">R4</strain>
    </source>
</reference>
<keyword evidence="5" id="KW-1185">Reference proteome</keyword>
<comment type="caution">
    <text evidence="4">The sequence shown here is derived from an EMBL/GenBank/DDBJ whole genome shotgun (WGS) entry which is preliminary data.</text>
</comment>
<dbReference type="Pfam" id="PF08766">
    <property type="entry name" value="DEK_C"/>
    <property type="match status" value="1"/>
</dbReference>
<accession>A0AAD9T4P8</accession>
<feature type="domain" description="DM2" evidence="2">
    <location>
        <begin position="214"/>
        <end position="291"/>
    </location>
</feature>
<evidence type="ECO:0000313" key="4">
    <source>
        <dbReference type="EMBL" id="KAK2628250.1"/>
    </source>
</evidence>
<evidence type="ECO:0000313" key="5">
    <source>
        <dbReference type="Proteomes" id="UP001285354"/>
    </source>
</evidence>
<feature type="compositionally biased region" description="Basic residues" evidence="1">
    <location>
        <begin position="172"/>
        <end position="188"/>
    </location>
</feature>